<organism evidence="1 2">
    <name type="scientific">Spirosoma pollinicola</name>
    <dbReference type="NCBI Taxonomy" id="2057025"/>
    <lineage>
        <taxon>Bacteria</taxon>
        <taxon>Pseudomonadati</taxon>
        <taxon>Bacteroidota</taxon>
        <taxon>Cytophagia</taxon>
        <taxon>Cytophagales</taxon>
        <taxon>Cytophagaceae</taxon>
        <taxon>Spirosoma</taxon>
    </lineage>
</organism>
<dbReference type="EMBL" id="CP025096">
    <property type="protein sequence ID" value="AUD01019.1"/>
    <property type="molecule type" value="Genomic_DNA"/>
</dbReference>
<protein>
    <submittedName>
        <fullName evidence="1">Uncharacterized protein</fullName>
    </submittedName>
</protein>
<sequence>MSENRIDLVQNKRQIKDKLTNRIRYQETNNRCQFIARMAQLKGTRQRSKLIIGAYRHLPGTLVLSKKS</sequence>
<proteinExistence type="predicted"/>
<dbReference type="KEGG" id="spir:CWM47_03785"/>
<dbReference type="AlphaFoldDB" id="A0A2K8YTV7"/>
<evidence type="ECO:0000313" key="2">
    <source>
        <dbReference type="Proteomes" id="UP000232883"/>
    </source>
</evidence>
<accession>A0A2K8YTV7</accession>
<dbReference type="Proteomes" id="UP000232883">
    <property type="component" value="Chromosome"/>
</dbReference>
<keyword evidence="2" id="KW-1185">Reference proteome</keyword>
<evidence type="ECO:0000313" key="1">
    <source>
        <dbReference type="EMBL" id="AUD01019.1"/>
    </source>
</evidence>
<gene>
    <name evidence="1" type="ORF">CWM47_03785</name>
</gene>
<reference evidence="1 2" key="1">
    <citation type="submission" date="2017-11" db="EMBL/GenBank/DDBJ databases">
        <title>Taxonomic description and genome sequences of Spirosoma HA7 sp. nov., isolated from pollen microhabitat of Corylus avellana.</title>
        <authorList>
            <person name="Ambika Manirajan B."/>
            <person name="Suarez C."/>
            <person name="Ratering S."/>
            <person name="Geissler-Plaum R."/>
            <person name="Cardinale M."/>
            <person name="Sylvia S."/>
        </authorList>
    </citation>
    <scope>NUCLEOTIDE SEQUENCE [LARGE SCALE GENOMIC DNA]</scope>
    <source>
        <strain evidence="1 2">HA7</strain>
    </source>
</reference>
<name>A0A2K8YTV7_9BACT</name>